<dbReference type="PANTHER" id="PTHR48204:SF1">
    <property type="entry name" value="OS07G0265100 PROTEIN"/>
    <property type="match status" value="1"/>
</dbReference>
<dbReference type="Proteomes" id="UP000008311">
    <property type="component" value="Unassembled WGS sequence"/>
</dbReference>
<sequence>MDSANSNISISVSSSSSSSSSKRPSKRLLYDRRYGWVVDEWKEPSEEALAGGRGMFCILPLSKALLNSASHSAAISE</sequence>
<feature type="region of interest" description="Disordered" evidence="1">
    <location>
        <begin position="1"/>
        <end position="26"/>
    </location>
</feature>
<organism evidence="2 3">
    <name type="scientific">Ricinus communis</name>
    <name type="common">Castor bean</name>
    <dbReference type="NCBI Taxonomy" id="3988"/>
    <lineage>
        <taxon>Eukaryota</taxon>
        <taxon>Viridiplantae</taxon>
        <taxon>Streptophyta</taxon>
        <taxon>Embryophyta</taxon>
        <taxon>Tracheophyta</taxon>
        <taxon>Spermatophyta</taxon>
        <taxon>Magnoliopsida</taxon>
        <taxon>eudicotyledons</taxon>
        <taxon>Gunneridae</taxon>
        <taxon>Pentapetalae</taxon>
        <taxon>rosids</taxon>
        <taxon>fabids</taxon>
        <taxon>Malpighiales</taxon>
        <taxon>Euphorbiaceae</taxon>
        <taxon>Acalyphoideae</taxon>
        <taxon>Acalypheae</taxon>
        <taxon>Ricinus</taxon>
    </lineage>
</organism>
<evidence type="ECO:0000313" key="2">
    <source>
        <dbReference type="EMBL" id="EEF36871.1"/>
    </source>
</evidence>
<proteinExistence type="predicted"/>
<accession>B9SHP4</accession>
<gene>
    <name evidence="2" type="ORF">RCOM_0742120</name>
</gene>
<keyword evidence="3" id="KW-1185">Reference proteome</keyword>
<dbReference type="InParanoid" id="B9SHP4"/>
<feature type="compositionally biased region" description="Low complexity" evidence="1">
    <location>
        <begin position="1"/>
        <end position="21"/>
    </location>
</feature>
<name>B9SHP4_RICCO</name>
<dbReference type="EMBL" id="EQ973965">
    <property type="protein sequence ID" value="EEF36871.1"/>
    <property type="molecule type" value="Genomic_DNA"/>
</dbReference>
<dbReference type="PANTHER" id="PTHR48204">
    <property type="entry name" value="OS07G0265100 PROTEIN"/>
    <property type="match status" value="1"/>
</dbReference>
<reference evidence="3" key="1">
    <citation type="journal article" date="2010" name="Nat. Biotechnol.">
        <title>Draft genome sequence of the oilseed species Ricinus communis.</title>
        <authorList>
            <person name="Chan A.P."/>
            <person name="Crabtree J."/>
            <person name="Zhao Q."/>
            <person name="Lorenzi H."/>
            <person name="Orvis J."/>
            <person name="Puiu D."/>
            <person name="Melake-Berhan A."/>
            <person name="Jones K.M."/>
            <person name="Redman J."/>
            <person name="Chen G."/>
            <person name="Cahoon E.B."/>
            <person name="Gedil M."/>
            <person name="Stanke M."/>
            <person name="Haas B.J."/>
            <person name="Wortman J.R."/>
            <person name="Fraser-Liggett C.M."/>
            <person name="Ravel J."/>
            <person name="Rabinowicz P.D."/>
        </authorList>
    </citation>
    <scope>NUCLEOTIDE SEQUENCE [LARGE SCALE GENOMIC DNA]</scope>
    <source>
        <strain evidence="3">cv. Hale</strain>
    </source>
</reference>
<evidence type="ECO:0000256" key="1">
    <source>
        <dbReference type="SAM" id="MobiDB-lite"/>
    </source>
</evidence>
<evidence type="ECO:0000313" key="3">
    <source>
        <dbReference type="Proteomes" id="UP000008311"/>
    </source>
</evidence>
<protein>
    <submittedName>
        <fullName evidence="2">Uncharacterized protein</fullName>
    </submittedName>
</protein>
<dbReference type="STRING" id="3988.B9SHP4"/>
<dbReference type="AlphaFoldDB" id="B9SHP4"/>